<protein>
    <submittedName>
        <fullName evidence="2">Uncharacterized protein</fullName>
    </submittedName>
</protein>
<dbReference type="EMBL" id="LCJB01000054">
    <property type="protein sequence ID" value="KKT69547.1"/>
    <property type="molecule type" value="Genomic_DNA"/>
</dbReference>
<proteinExistence type="predicted"/>
<dbReference type="AlphaFoldDB" id="A0A0G1LLD7"/>
<name>A0A0G1LLD7_9BACT</name>
<sequence length="219" mass="24461">MSERLSNEPQRLEAMPGQHVQQFAQQLIDRAKADSVDVEGDFNGITLHVSSEESVTAEDLVSFYSQESDRRAEEYRKSPEGIKAAEEAESRKTALQEKAEQLVTQLDSLDFSNLEAVVDWIVDFQDASDHIGVSFDKQKVVDTFRSHGFDVGVNTGKDFNGEDSENFAKWLVGQALDGINSVGAIHQVVHKFAGDWKKKFGKQAQTEKAQIEDIRNGLK</sequence>
<dbReference type="Proteomes" id="UP000034154">
    <property type="component" value="Unassembled WGS sequence"/>
</dbReference>
<accession>A0A0G1LLD7</accession>
<evidence type="ECO:0000313" key="2">
    <source>
        <dbReference type="EMBL" id="KKT69547.1"/>
    </source>
</evidence>
<gene>
    <name evidence="2" type="ORF">UW63_C0054G0002</name>
</gene>
<organism evidence="2 3">
    <name type="scientific">Candidatus Uhrbacteria bacterium GW2011_GWF2_44_350</name>
    <dbReference type="NCBI Taxonomy" id="1619000"/>
    <lineage>
        <taxon>Bacteria</taxon>
        <taxon>Candidatus Uhriibacteriota</taxon>
    </lineage>
</organism>
<comment type="caution">
    <text evidence="2">The sequence shown here is derived from an EMBL/GenBank/DDBJ whole genome shotgun (WGS) entry which is preliminary data.</text>
</comment>
<feature type="region of interest" description="Disordered" evidence="1">
    <location>
        <begin position="68"/>
        <end position="89"/>
    </location>
</feature>
<reference evidence="2 3" key="1">
    <citation type="journal article" date="2015" name="Nature">
        <title>rRNA introns, odd ribosomes, and small enigmatic genomes across a large radiation of phyla.</title>
        <authorList>
            <person name="Brown C.T."/>
            <person name="Hug L.A."/>
            <person name="Thomas B.C."/>
            <person name="Sharon I."/>
            <person name="Castelle C.J."/>
            <person name="Singh A."/>
            <person name="Wilkins M.J."/>
            <person name="Williams K.H."/>
            <person name="Banfield J.F."/>
        </authorList>
    </citation>
    <scope>NUCLEOTIDE SEQUENCE [LARGE SCALE GENOMIC DNA]</scope>
</reference>
<evidence type="ECO:0000256" key="1">
    <source>
        <dbReference type="SAM" id="MobiDB-lite"/>
    </source>
</evidence>
<evidence type="ECO:0000313" key="3">
    <source>
        <dbReference type="Proteomes" id="UP000034154"/>
    </source>
</evidence>